<evidence type="ECO:0000313" key="9">
    <source>
        <dbReference type="EMBL" id="MCQ4167673.1"/>
    </source>
</evidence>
<evidence type="ECO:0000256" key="6">
    <source>
        <dbReference type="ARBA" id="ARBA00023136"/>
    </source>
</evidence>
<protein>
    <submittedName>
        <fullName evidence="9">Outer membrane protein transport protein</fullName>
    </submittedName>
</protein>
<evidence type="ECO:0000256" key="4">
    <source>
        <dbReference type="ARBA" id="ARBA00022692"/>
    </source>
</evidence>
<comment type="caution">
    <text evidence="9">The sequence shown here is derived from an EMBL/GenBank/DDBJ whole genome shotgun (WGS) entry which is preliminary data.</text>
</comment>
<evidence type="ECO:0000256" key="8">
    <source>
        <dbReference type="SAM" id="SignalP"/>
    </source>
</evidence>
<gene>
    <name evidence="9" type="ORF">NM961_23440</name>
</gene>
<dbReference type="InterPro" id="IPR005017">
    <property type="entry name" value="OMPP1/FadL/TodX"/>
</dbReference>
<keyword evidence="7" id="KW-0998">Cell outer membrane</keyword>
<comment type="subcellular location">
    <subcellularLocation>
        <location evidence="1">Cell outer membrane</location>
        <topology evidence="1">Multi-pass membrane protein</topology>
    </subcellularLocation>
</comment>
<dbReference type="Pfam" id="PF03349">
    <property type="entry name" value="Toluene_X"/>
    <property type="match status" value="1"/>
</dbReference>
<sequence length="431" mass="46585">MKRVLYLAVSAALLGSAGSALAITDSETNASIPFSFSSPGARSLGMAGAFLGLADDATAAYTNPAGLTQLVQTEISLEARHTSYDTPYMDGADTTTSPFRIANLGVGEAHSSNNNLSYVSLVVPRERWSFSLYRHELARFETDFTTLKGAIVDEEFRVFPFRSVADLKIVSLGAAAGFKASDNVSLGFGVTNYDFRFDTRTLRVDDRDPDNVVLAASQGQLGDDRAYGFNLGARFKLNDHFSLGATYRKAPSLHYDAANVLLADDDGTLPSPVVLAVLRDVKFDIPDIFGVGLSWRPVDALVVNFDVNRVMYSQLTDDMRSLFNIQSAANGLYLEDGTEVRLGAEYTFANMAAPFSLRGGFWHDPRHSVAYRTPPADVAGSVLATLFAGGRGSENHFAIGGGWAFKSFQLDFGADFSDGLDTYSASGVYRF</sequence>
<evidence type="ECO:0000256" key="5">
    <source>
        <dbReference type="ARBA" id="ARBA00022729"/>
    </source>
</evidence>
<evidence type="ECO:0000313" key="10">
    <source>
        <dbReference type="Proteomes" id="UP001165498"/>
    </source>
</evidence>
<evidence type="ECO:0000256" key="1">
    <source>
        <dbReference type="ARBA" id="ARBA00004571"/>
    </source>
</evidence>
<feature type="chain" id="PRO_5047371688" evidence="8">
    <location>
        <begin position="23"/>
        <end position="431"/>
    </location>
</feature>
<evidence type="ECO:0000256" key="3">
    <source>
        <dbReference type="ARBA" id="ARBA00022452"/>
    </source>
</evidence>
<feature type="signal peptide" evidence="8">
    <location>
        <begin position="1"/>
        <end position="22"/>
    </location>
</feature>
<dbReference type="PANTHER" id="PTHR35093:SF8">
    <property type="entry name" value="OUTER MEMBRANE PROTEIN NMB0088-RELATED"/>
    <property type="match status" value="1"/>
</dbReference>
<dbReference type="EMBL" id="JANFQO010000044">
    <property type="protein sequence ID" value="MCQ4167673.1"/>
    <property type="molecule type" value="Genomic_DNA"/>
</dbReference>
<dbReference type="SUPFAM" id="SSF56935">
    <property type="entry name" value="Porins"/>
    <property type="match status" value="1"/>
</dbReference>
<comment type="similarity">
    <text evidence="2">Belongs to the OmpP1/FadL family.</text>
</comment>
<organism evidence="9 10">
    <name type="scientific">Tahibacter harae</name>
    <dbReference type="NCBI Taxonomy" id="2963937"/>
    <lineage>
        <taxon>Bacteria</taxon>
        <taxon>Pseudomonadati</taxon>
        <taxon>Pseudomonadota</taxon>
        <taxon>Gammaproteobacteria</taxon>
        <taxon>Lysobacterales</taxon>
        <taxon>Rhodanobacteraceae</taxon>
        <taxon>Tahibacter</taxon>
    </lineage>
</organism>
<name>A0ABT1QZH8_9GAMM</name>
<keyword evidence="6" id="KW-0472">Membrane</keyword>
<keyword evidence="4" id="KW-0812">Transmembrane</keyword>
<keyword evidence="10" id="KW-1185">Reference proteome</keyword>
<dbReference type="Gene3D" id="2.40.160.60">
    <property type="entry name" value="Outer membrane protein transport protein (OMPP1/FadL/TodX)"/>
    <property type="match status" value="1"/>
</dbReference>
<evidence type="ECO:0000256" key="7">
    <source>
        <dbReference type="ARBA" id="ARBA00023237"/>
    </source>
</evidence>
<keyword evidence="3" id="KW-1134">Transmembrane beta strand</keyword>
<proteinExistence type="inferred from homology"/>
<dbReference type="PANTHER" id="PTHR35093">
    <property type="entry name" value="OUTER MEMBRANE PROTEIN NMB0088-RELATED"/>
    <property type="match status" value="1"/>
</dbReference>
<dbReference type="RefSeq" id="WP_255916855.1">
    <property type="nucleotide sequence ID" value="NZ_JANFQO010000044.1"/>
</dbReference>
<dbReference type="Proteomes" id="UP001165498">
    <property type="component" value="Unassembled WGS sequence"/>
</dbReference>
<keyword evidence="5 8" id="KW-0732">Signal</keyword>
<reference evidence="9" key="1">
    <citation type="submission" date="2022-07" db="EMBL/GenBank/DDBJ databases">
        <title>Tahibacter sp., a new gammaproteobacterium isolated from the silt sample collected at pig farm.</title>
        <authorList>
            <person name="Chen H."/>
        </authorList>
    </citation>
    <scope>NUCLEOTIDE SEQUENCE</scope>
    <source>
        <strain evidence="9">P2K</strain>
    </source>
</reference>
<evidence type="ECO:0000256" key="2">
    <source>
        <dbReference type="ARBA" id="ARBA00008163"/>
    </source>
</evidence>
<accession>A0ABT1QZH8</accession>